<dbReference type="EMBL" id="AEJB01000361">
    <property type="protein sequence ID" value="ELP66208.1"/>
    <property type="molecule type" value="Genomic_DNA"/>
</dbReference>
<dbReference type="GeneID" id="97407232"/>
<evidence type="ECO:0000313" key="1">
    <source>
        <dbReference type="EMBL" id="ELP66208.1"/>
    </source>
</evidence>
<gene>
    <name evidence="1" type="ORF">STRTUCAR8_01836</name>
</gene>
<dbReference type="STRING" id="85558.T45_09149"/>
<reference evidence="1 2" key="1">
    <citation type="journal article" date="2011" name="Plasmid">
        <title>Streptomyces turgidiscabies Car8 contains a modular pathogenicity island that shares virulence genes with other actinobacterial plant pathogens.</title>
        <authorList>
            <person name="Huguet-Tapia J.C."/>
            <person name="Badger J.H."/>
            <person name="Loria R."/>
            <person name="Pettis G.S."/>
        </authorList>
    </citation>
    <scope>NUCLEOTIDE SEQUENCE [LARGE SCALE GENOMIC DNA]</scope>
    <source>
        <strain evidence="1 2">Car8</strain>
    </source>
</reference>
<keyword evidence="2" id="KW-1185">Reference proteome</keyword>
<accession>L7F3P3</accession>
<evidence type="ECO:0000313" key="2">
    <source>
        <dbReference type="Proteomes" id="UP000010931"/>
    </source>
</evidence>
<dbReference type="RefSeq" id="WP_006379141.1">
    <property type="nucleotide sequence ID" value="NZ_AEJB01000361.1"/>
</dbReference>
<name>L7F3P3_STRT8</name>
<dbReference type="Proteomes" id="UP000010931">
    <property type="component" value="Unassembled WGS sequence"/>
</dbReference>
<dbReference type="PATRIC" id="fig|698760.3.peg.5372"/>
<organism evidence="1 2">
    <name type="scientific">Streptomyces turgidiscabies (strain Car8)</name>
    <dbReference type="NCBI Taxonomy" id="698760"/>
    <lineage>
        <taxon>Bacteria</taxon>
        <taxon>Bacillati</taxon>
        <taxon>Actinomycetota</taxon>
        <taxon>Actinomycetes</taxon>
        <taxon>Kitasatosporales</taxon>
        <taxon>Streptomycetaceae</taxon>
        <taxon>Streptomyces</taxon>
    </lineage>
</organism>
<dbReference type="AlphaFoldDB" id="L7F3P3"/>
<proteinExistence type="predicted"/>
<comment type="caution">
    <text evidence="1">The sequence shown here is derived from an EMBL/GenBank/DDBJ whole genome shotgun (WGS) entry which is preliminary data.</text>
</comment>
<protein>
    <submittedName>
        <fullName evidence="1">Uncharacterized protein</fullName>
    </submittedName>
</protein>
<sequence>MHSPLMTVPPSASRVQAACQGLPNLFAVVVVDPLPLWSAPQAGRTLPERNREGHDLLVLRWHGPPDIDAEVLTALESAADRAPTPPVSTAELAHYQDSLPDHLHLVAVPASSVLGPWSHS</sequence>